<gene>
    <name evidence="4" type="primary">LOC100368219</name>
</gene>
<accession>A0ABM0GLR2</accession>
<evidence type="ECO:0000313" key="4">
    <source>
        <dbReference type="RefSeq" id="XP_002732721.1"/>
    </source>
</evidence>
<dbReference type="Proteomes" id="UP000694865">
    <property type="component" value="Unplaced"/>
</dbReference>
<dbReference type="GeneID" id="100368219"/>
<proteinExistence type="predicted"/>
<reference evidence="4" key="1">
    <citation type="submission" date="2025-08" db="UniProtKB">
        <authorList>
            <consortium name="RefSeq"/>
        </authorList>
    </citation>
    <scope>IDENTIFICATION</scope>
    <source>
        <tissue evidence="4">Testes</tissue>
    </source>
</reference>
<dbReference type="RefSeq" id="XP_002732721.1">
    <property type="nucleotide sequence ID" value="XM_002732675.2"/>
</dbReference>
<dbReference type="Pfam" id="PF15998">
    <property type="entry name" value="DUF4773"/>
    <property type="match status" value="1"/>
</dbReference>
<dbReference type="InterPro" id="IPR031941">
    <property type="entry name" value="DUF4773"/>
</dbReference>
<dbReference type="PANTHER" id="PTHR36299:SF2">
    <property type="entry name" value="DUF4773 DOMAIN-CONTAINING PROTEIN"/>
    <property type="match status" value="1"/>
</dbReference>
<protein>
    <submittedName>
        <fullName evidence="4">Uncharacterized protein LOC100368219</fullName>
    </submittedName>
</protein>
<feature type="domain" description="DUF4773" evidence="2">
    <location>
        <begin position="34"/>
        <end position="147"/>
    </location>
</feature>
<name>A0ABM0GLR2_SACKO</name>
<evidence type="ECO:0000313" key="3">
    <source>
        <dbReference type="Proteomes" id="UP000694865"/>
    </source>
</evidence>
<keyword evidence="3" id="KW-1185">Reference proteome</keyword>
<dbReference type="PANTHER" id="PTHR36299">
    <property type="entry name" value="AGAP008005-PA"/>
    <property type="match status" value="1"/>
</dbReference>
<evidence type="ECO:0000256" key="1">
    <source>
        <dbReference type="SAM" id="SignalP"/>
    </source>
</evidence>
<evidence type="ECO:0000259" key="2">
    <source>
        <dbReference type="Pfam" id="PF15998"/>
    </source>
</evidence>
<keyword evidence="1" id="KW-0732">Signal</keyword>
<sequence>MKTTLLLPVVLLCLFYVVKTETSISNNDLESTGCDCNSTSCGCCADLIVEKIELNTSVCMNISYLPEEIGFSFIISLGGDVVYNETISVKNPPPICFGVPYMKQYFSLCLEFYNMDYSTTSLSGCAKIEAMLYAAVVESVDLGCFKIPPGKDIKVMTMVDSKYAGMMGNGMMHKAMGRGMAMAMVNGKGRGMREHMEKLEREEQEMRMRVTGIKNGRETQQGFDNYIH</sequence>
<feature type="chain" id="PRO_5047157621" evidence="1">
    <location>
        <begin position="21"/>
        <end position="228"/>
    </location>
</feature>
<organism evidence="3 4">
    <name type="scientific">Saccoglossus kowalevskii</name>
    <name type="common">Acorn worm</name>
    <dbReference type="NCBI Taxonomy" id="10224"/>
    <lineage>
        <taxon>Eukaryota</taxon>
        <taxon>Metazoa</taxon>
        <taxon>Hemichordata</taxon>
        <taxon>Enteropneusta</taxon>
        <taxon>Harrimaniidae</taxon>
        <taxon>Saccoglossus</taxon>
    </lineage>
</organism>
<feature type="signal peptide" evidence="1">
    <location>
        <begin position="1"/>
        <end position="20"/>
    </location>
</feature>